<dbReference type="Proteomes" id="UP000828390">
    <property type="component" value="Unassembled WGS sequence"/>
</dbReference>
<evidence type="ECO:0000256" key="3">
    <source>
        <dbReference type="ARBA" id="ARBA00023004"/>
    </source>
</evidence>
<dbReference type="GO" id="GO:0003834">
    <property type="term" value="F:beta-carotene 15,15'-dioxygenase activity"/>
    <property type="evidence" value="ECO:0007669"/>
    <property type="project" value="TreeGrafter"/>
</dbReference>
<feature type="binding site" evidence="4">
    <location>
        <position position="537"/>
    </location>
    <ligand>
        <name>Fe cation</name>
        <dbReference type="ChEBI" id="CHEBI:24875"/>
        <note>catalytic</note>
    </ligand>
</feature>
<dbReference type="AlphaFoldDB" id="A0A9D4MEN4"/>
<gene>
    <name evidence="6" type="ORF">DPMN_037061</name>
</gene>
<sequence>MYIAGASLLLISLAIGCHGKYGPEDLIRFKSAGLGNIRSETINGPTILEAGSIPTWLQGNFLRHSCGVFGETEHRDKALPNYITHMFDCLEIGQKFKINNGTVTFTNKWYDTVVNDIYNWYGRNMNKSSVFQPGTFGLSNAQQVDTWDPNITRSSKVVQVPHVSWWQVGDIPLAMSEGPLGVAIDTETMQQKGWIQYADDNFPMTQEYMYTNNPAHEHTEADGTLWSTVVVIRWLSASAMQLKRVVYKVGADKYRHVVGEFLYGVADLKQCHGMARFPDLDIRPGYMHSFAITENYIILPETAYFLDPCVYSHYDNHKPFFPQGFSFEKHGFSRILVMRKSDGQFFLQTRTIPLFVTHQLGAYEAGDSVHMDMLTYDDAGAYETMPVVDNMLGPDPYTTNVSRISLNMTSKSVSVVDLRRGKSPATFEMSNINYAYNGKKYTYAYMVRNFDLHEQNAITKLNVDTGVELEYLLPEGSYVQEPQFIPYPGAIFEDDGVILSQGFDGIERKAIMVVIDAKTMTLIGRVVAPDMALFGLHNRLFPLRAGSAPNFQMPAIPVIG</sequence>
<dbReference type="OrthoDB" id="1069523at2759"/>
<dbReference type="EMBL" id="JAIWYP010000002">
    <property type="protein sequence ID" value="KAH3873821.1"/>
    <property type="molecule type" value="Genomic_DNA"/>
</dbReference>
<dbReference type="GO" id="GO:0046872">
    <property type="term" value="F:metal ion binding"/>
    <property type="evidence" value="ECO:0007669"/>
    <property type="project" value="UniProtKB-KW"/>
</dbReference>
<feature type="signal peptide" evidence="5">
    <location>
        <begin position="1"/>
        <end position="19"/>
    </location>
</feature>
<keyword evidence="3 4" id="KW-0408">Iron</keyword>
<feature type="binding site" evidence="4">
    <location>
        <position position="216"/>
    </location>
    <ligand>
        <name>Fe cation</name>
        <dbReference type="ChEBI" id="CHEBI:24875"/>
        <note>catalytic</note>
    </ligand>
</feature>
<name>A0A9D4MEN4_DREPO</name>
<evidence type="ECO:0000313" key="6">
    <source>
        <dbReference type="EMBL" id="KAH3873821.1"/>
    </source>
</evidence>
<protein>
    <submittedName>
        <fullName evidence="6">Uncharacterized protein</fullName>
    </submittedName>
</protein>
<dbReference type="GO" id="GO:0010436">
    <property type="term" value="F:carotenoid dioxygenase activity"/>
    <property type="evidence" value="ECO:0007669"/>
    <property type="project" value="TreeGrafter"/>
</dbReference>
<keyword evidence="2 4" id="KW-0479">Metal-binding</keyword>
<evidence type="ECO:0000256" key="5">
    <source>
        <dbReference type="SAM" id="SignalP"/>
    </source>
</evidence>
<accession>A0A9D4MEN4</accession>
<dbReference type="GO" id="GO:0016121">
    <property type="term" value="P:carotene catabolic process"/>
    <property type="evidence" value="ECO:0007669"/>
    <property type="project" value="TreeGrafter"/>
</dbReference>
<evidence type="ECO:0000256" key="1">
    <source>
        <dbReference type="ARBA" id="ARBA00006787"/>
    </source>
</evidence>
<evidence type="ECO:0000256" key="2">
    <source>
        <dbReference type="ARBA" id="ARBA00022723"/>
    </source>
</evidence>
<comment type="cofactor">
    <cofactor evidence="4">
        <name>Fe(2+)</name>
        <dbReference type="ChEBI" id="CHEBI:29033"/>
    </cofactor>
    <text evidence="4">Binds 1 Fe(2+) ion per subunit.</text>
</comment>
<organism evidence="6 7">
    <name type="scientific">Dreissena polymorpha</name>
    <name type="common">Zebra mussel</name>
    <name type="synonym">Mytilus polymorpha</name>
    <dbReference type="NCBI Taxonomy" id="45954"/>
    <lineage>
        <taxon>Eukaryota</taxon>
        <taxon>Metazoa</taxon>
        <taxon>Spiralia</taxon>
        <taxon>Lophotrochozoa</taxon>
        <taxon>Mollusca</taxon>
        <taxon>Bivalvia</taxon>
        <taxon>Autobranchia</taxon>
        <taxon>Heteroconchia</taxon>
        <taxon>Euheterodonta</taxon>
        <taxon>Imparidentia</taxon>
        <taxon>Neoheterodontei</taxon>
        <taxon>Myida</taxon>
        <taxon>Dreissenoidea</taxon>
        <taxon>Dreissenidae</taxon>
        <taxon>Dreissena</taxon>
    </lineage>
</organism>
<feature type="chain" id="PRO_5038780148" evidence="5">
    <location>
        <begin position="20"/>
        <end position="560"/>
    </location>
</feature>
<dbReference type="GO" id="GO:0042574">
    <property type="term" value="P:retinal metabolic process"/>
    <property type="evidence" value="ECO:0007669"/>
    <property type="project" value="TreeGrafter"/>
</dbReference>
<reference evidence="6" key="2">
    <citation type="submission" date="2020-11" db="EMBL/GenBank/DDBJ databases">
        <authorList>
            <person name="McCartney M.A."/>
            <person name="Auch B."/>
            <person name="Kono T."/>
            <person name="Mallez S."/>
            <person name="Becker A."/>
            <person name="Gohl D.M."/>
            <person name="Silverstein K.A.T."/>
            <person name="Koren S."/>
            <person name="Bechman K.B."/>
            <person name="Herman A."/>
            <person name="Abrahante J.E."/>
            <person name="Garbe J."/>
        </authorList>
    </citation>
    <scope>NUCLEOTIDE SEQUENCE</scope>
    <source>
        <strain evidence="6">Duluth1</strain>
        <tissue evidence="6">Whole animal</tissue>
    </source>
</reference>
<comment type="caution">
    <text evidence="6">The sequence shown here is derived from an EMBL/GenBank/DDBJ whole genome shotgun (WGS) entry which is preliminary data.</text>
</comment>
<dbReference type="PANTHER" id="PTHR10543:SF129">
    <property type="entry name" value="CAROTENOID OXYGENASE"/>
    <property type="match status" value="1"/>
</dbReference>
<dbReference type="PANTHER" id="PTHR10543">
    <property type="entry name" value="BETA-CAROTENE DIOXYGENASE"/>
    <property type="match status" value="1"/>
</dbReference>
<proteinExistence type="inferred from homology"/>
<comment type="similarity">
    <text evidence="1">Belongs to the carotenoid oxygenase family.</text>
</comment>
<keyword evidence="5" id="KW-0732">Signal</keyword>
<keyword evidence="7" id="KW-1185">Reference proteome</keyword>
<evidence type="ECO:0000313" key="7">
    <source>
        <dbReference type="Proteomes" id="UP000828390"/>
    </source>
</evidence>
<reference evidence="6" key="1">
    <citation type="journal article" date="2019" name="bioRxiv">
        <title>The Genome of the Zebra Mussel, Dreissena polymorpha: A Resource for Invasive Species Research.</title>
        <authorList>
            <person name="McCartney M.A."/>
            <person name="Auch B."/>
            <person name="Kono T."/>
            <person name="Mallez S."/>
            <person name="Zhang Y."/>
            <person name="Obille A."/>
            <person name="Becker A."/>
            <person name="Abrahante J.E."/>
            <person name="Garbe J."/>
            <person name="Badalamenti J.P."/>
            <person name="Herman A."/>
            <person name="Mangelson H."/>
            <person name="Liachko I."/>
            <person name="Sullivan S."/>
            <person name="Sone E.D."/>
            <person name="Koren S."/>
            <person name="Silverstein K.A.T."/>
            <person name="Beckman K.B."/>
            <person name="Gohl D.M."/>
        </authorList>
    </citation>
    <scope>NUCLEOTIDE SEQUENCE</scope>
    <source>
        <strain evidence="6">Duluth1</strain>
        <tissue evidence="6">Whole animal</tissue>
    </source>
</reference>
<evidence type="ECO:0000256" key="4">
    <source>
        <dbReference type="PIRSR" id="PIRSR604294-1"/>
    </source>
</evidence>
<dbReference type="InterPro" id="IPR004294">
    <property type="entry name" value="Carotenoid_Oase"/>
</dbReference>
<feature type="binding site" evidence="4">
    <location>
        <position position="358"/>
    </location>
    <ligand>
        <name>Fe cation</name>
        <dbReference type="ChEBI" id="CHEBI:24875"/>
        <note>catalytic</note>
    </ligand>
</feature>
<dbReference type="Pfam" id="PF03055">
    <property type="entry name" value="RPE65"/>
    <property type="match status" value="1"/>
</dbReference>
<feature type="binding site" evidence="4">
    <location>
        <position position="288"/>
    </location>
    <ligand>
        <name>Fe cation</name>
        <dbReference type="ChEBI" id="CHEBI:24875"/>
        <note>catalytic</note>
    </ligand>
</feature>